<evidence type="ECO:0000313" key="3">
    <source>
        <dbReference type="EMBL" id="KAH7086172.1"/>
    </source>
</evidence>
<dbReference type="Pfam" id="PF00172">
    <property type="entry name" value="Zn_clus"/>
    <property type="match status" value="1"/>
</dbReference>
<dbReference type="CDD" id="cd00067">
    <property type="entry name" value="GAL4"/>
    <property type="match status" value="1"/>
</dbReference>
<evidence type="ECO:0000313" key="4">
    <source>
        <dbReference type="Proteomes" id="UP000813461"/>
    </source>
</evidence>
<dbReference type="SMART" id="SM00066">
    <property type="entry name" value="GAL4"/>
    <property type="match status" value="1"/>
</dbReference>
<dbReference type="SUPFAM" id="SSF57701">
    <property type="entry name" value="Zn2/Cys6 DNA-binding domain"/>
    <property type="match status" value="1"/>
</dbReference>
<dbReference type="Proteomes" id="UP000813461">
    <property type="component" value="Unassembled WGS sequence"/>
</dbReference>
<evidence type="ECO:0000256" key="1">
    <source>
        <dbReference type="ARBA" id="ARBA00023242"/>
    </source>
</evidence>
<reference evidence="3" key="1">
    <citation type="journal article" date="2021" name="Nat. Commun.">
        <title>Genetic determinants of endophytism in the Arabidopsis root mycobiome.</title>
        <authorList>
            <person name="Mesny F."/>
            <person name="Miyauchi S."/>
            <person name="Thiergart T."/>
            <person name="Pickel B."/>
            <person name="Atanasova L."/>
            <person name="Karlsson M."/>
            <person name="Huettel B."/>
            <person name="Barry K.W."/>
            <person name="Haridas S."/>
            <person name="Chen C."/>
            <person name="Bauer D."/>
            <person name="Andreopoulos W."/>
            <person name="Pangilinan J."/>
            <person name="LaButti K."/>
            <person name="Riley R."/>
            <person name="Lipzen A."/>
            <person name="Clum A."/>
            <person name="Drula E."/>
            <person name="Henrissat B."/>
            <person name="Kohler A."/>
            <person name="Grigoriev I.V."/>
            <person name="Martin F.M."/>
            <person name="Hacquard S."/>
        </authorList>
    </citation>
    <scope>NUCLEOTIDE SEQUENCE</scope>
    <source>
        <strain evidence="3">MPI-SDFR-AT-0120</strain>
    </source>
</reference>
<dbReference type="GO" id="GO:0000981">
    <property type="term" value="F:DNA-binding transcription factor activity, RNA polymerase II-specific"/>
    <property type="evidence" value="ECO:0007669"/>
    <property type="project" value="InterPro"/>
</dbReference>
<sequence length="573" mass="64099">MDAEPTSKKRPAPRGTASYQRKRAVAACQTCRSRKTKCDNQRPACSFCERAGATCIYATQDLSAYDPASLAILDRLDQLEHNIKHHISSGPSTTSPLSSMSSHVNMLTPLALEHEHHAQANIIEDSHSAPDLDLLPITVEHVLSWPVFQGRFDNHTRLIDLVKASPSLERPASVNFDLEMGVCDRLLEQCLEHVLSKNPIAQKDFLRSTMKNVCMNGPGWDAESCLVLLICALGSIASPGASQADWTMGRSYFAAAQRRIGMLIDSESLVAPQCYFLIGVYFMYNLRPLDAWRTFAQAVVCMQPDSTRALPSGHYSLEECVYWSCWKSEVELRTNFQIPSFGSIGNRYPQHMPEPPATDPSHEPKWYYYLADISLRRLDMVMRETVANILGNSVGTGSRHVELARVIPAFEEQLRDWAGSMPNVFNVHNTEEMVLHSILQGRLLDCYDVLYIPFLEATLSMASTTLDGAAVFDTYARKALDNCVQRVHENENESAATIRHHGTWLLIRTWTRSALMVLATRAAGRMDLLPERWQQPIIATTSVLNAYKNEAYDVADRLSLIRVLADEVGIALA</sequence>
<feature type="domain" description="Zn(2)-C6 fungal-type" evidence="2">
    <location>
        <begin position="27"/>
        <end position="57"/>
    </location>
</feature>
<dbReference type="GO" id="GO:0008270">
    <property type="term" value="F:zinc ion binding"/>
    <property type="evidence" value="ECO:0007669"/>
    <property type="project" value="InterPro"/>
</dbReference>
<dbReference type="InterPro" id="IPR036864">
    <property type="entry name" value="Zn2-C6_fun-type_DNA-bd_sf"/>
</dbReference>
<dbReference type="PANTHER" id="PTHR47785:SF7">
    <property type="entry name" value="ZN(II)2CYS6 TRANSCRIPTION FACTOR (EUROFUNG)"/>
    <property type="match status" value="1"/>
</dbReference>
<dbReference type="InterPro" id="IPR001138">
    <property type="entry name" value="Zn2Cys6_DnaBD"/>
</dbReference>
<dbReference type="PROSITE" id="PS00463">
    <property type="entry name" value="ZN2_CY6_FUNGAL_1"/>
    <property type="match status" value="1"/>
</dbReference>
<keyword evidence="4" id="KW-1185">Reference proteome</keyword>
<dbReference type="Gene3D" id="4.10.240.10">
    <property type="entry name" value="Zn(2)-C6 fungal-type DNA-binding domain"/>
    <property type="match status" value="1"/>
</dbReference>
<evidence type="ECO:0000259" key="2">
    <source>
        <dbReference type="PROSITE" id="PS50048"/>
    </source>
</evidence>
<dbReference type="OrthoDB" id="4356994at2759"/>
<proteinExistence type="predicted"/>
<dbReference type="AlphaFoldDB" id="A0A8K0VY97"/>
<gene>
    <name evidence="3" type="ORF">FB567DRAFT_63529</name>
</gene>
<dbReference type="PANTHER" id="PTHR47785">
    <property type="entry name" value="ZN(II)2CYS6 TRANSCRIPTION FACTOR (EUROFUNG)-RELATED-RELATED"/>
    <property type="match status" value="1"/>
</dbReference>
<organism evidence="3 4">
    <name type="scientific">Paraphoma chrysanthemicola</name>
    <dbReference type="NCBI Taxonomy" id="798071"/>
    <lineage>
        <taxon>Eukaryota</taxon>
        <taxon>Fungi</taxon>
        <taxon>Dikarya</taxon>
        <taxon>Ascomycota</taxon>
        <taxon>Pezizomycotina</taxon>
        <taxon>Dothideomycetes</taxon>
        <taxon>Pleosporomycetidae</taxon>
        <taxon>Pleosporales</taxon>
        <taxon>Pleosporineae</taxon>
        <taxon>Phaeosphaeriaceae</taxon>
        <taxon>Paraphoma</taxon>
    </lineage>
</organism>
<dbReference type="InterPro" id="IPR053181">
    <property type="entry name" value="EcdB-like_regulator"/>
</dbReference>
<comment type="caution">
    <text evidence="3">The sequence shown here is derived from an EMBL/GenBank/DDBJ whole genome shotgun (WGS) entry which is preliminary data.</text>
</comment>
<dbReference type="CDD" id="cd12148">
    <property type="entry name" value="fungal_TF_MHR"/>
    <property type="match status" value="1"/>
</dbReference>
<dbReference type="PROSITE" id="PS50048">
    <property type="entry name" value="ZN2_CY6_FUNGAL_2"/>
    <property type="match status" value="1"/>
</dbReference>
<accession>A0A8K0VY97</accession>
<protein>
    <recommendedName>
        <fullName evidence="2">Zn(2)-C6 fungal-type domain-containing protein</fullName>
    </recommendedName>
</protein>
<dbReference type="EMBL" id="JAGMVJ010000011">
    <property type="protein sequence ID" value="KAH7086172.1"/>
    <property type="molecule type" value="Genomic_DNA"/>
</dbReference>
<keyword evidence="1" id="KW-0539">Nucleus</keyword>
<name>A0A8K0VY97_9PLEO</name>